<protein>
    <submittedName>
        <fullName evidence="2">Uncharacterized protein</fullName>
    </submittedName>
</protein>
<proteinExistence type="predicted"/>
<evidence type="ECO:0000313" key="2">
    <source>
        <dbReference type="EMBL" id="WAS90974.1"/>
    </source>
</evidence>
<accession>A0ABY7GVH5</accession>
<feature type="region of interest" description="Disordered" evidence="1">
    <location>
        <begin position="22"/>
        <end position="41"/>
    </location>
</feature>
<organism evidence="2 3">
    <name type="scientific">Nannocystis punicea</name>
    <dbReference type="NCBI Taxonomy" id="2995304"/>
    <lineage>
        <taxon>Bacteria</taxon>
        <taxon>Pseudomonadati</taxon>
        <taxon>Myxococcota</taxon>
        <taxon>Polyangia</taxon>
        <taxon>Nannocystales</taxon>
        <taxon>Nannocystaceae</taxon>
        <taxon>Nannocystis</taxon>
    </lineage>
</organism>
<keyword evidence="3" id="KW-1185">Reference proteome</keyword>
<gene>
    <name evidence="2" type="ORF">O0S08_32700</name>
</gene>
<dbReference type="Proteomes" id="UP001164459">
    <property type="component" value="Chromosome"/>
</dbReference>
<evidence type="ECO:0000256" key="1">
    <source>
        <dbReference type="SAM" id="MobiDB-lite"/>
    </source>
</evidence>
<reference evidence="2" key="1">
    <citation type="submission" date="2022-11" db="EMBL/GenBank/DDBJ databases">
        <title>Minimal conservation of predation-associated metabolite biosynthetic gene clusters underscores biosynthetic potential of Myxococcota including descriptions for ten novel species: Archangium lansinium sp. nov., Myxococcus landrumus sp. nov., Nannocystis bai.</title>
        <authorList>
            <person name="Ahearne A."/>
            <person name="Stevens C."/>
            <person name="Dowd S."/>
        </authorList>
    </citation>
    <scope>NUCLEOTIDE SEQUENCE</scope>
    <source>
        <strain evidence="2">Fl3</strain>
    </source>
</reference>
<dbReference type="RefSeq" id="WP_269033311.1">
    <property type="nucleotide sequence ID" value="NZ_CP114040.1"/>
</dbReference>
<dbReference type="EMBL" id="CP114040">
    <property type="protein sequence ID" value="WAS90974.1"/>
    <property type="molecule type" value="Genomic_DNA"/>
</dbReference>
<evidence type="ECO:0000313" key="3">
    <source>
        <dbReference type="Proteomes" id="UP001164459"/>
    </source>
</evidence>
<feature type="compositionally biased region" description="Basic and acidic residues" evidence="1">
    <location>
        <begin position="22"/>
        <end position="33"/>
    </location>
</feature>
<sequence length="69" mass="7497">MSAGDGRLDLLVNSAASFERGEFTARGDDEPRRRSLRARLKPTCGGDSEGTFVDGLKSMLDQTCPIEHV</sequence>
<name>A0ABY7GVH5_9BACT</name>